<dbReference type="Proteomes" id="UP000233837">
    <property type="component" value="Unassembled WGS sequence"/>
</dbReference>
<dbReference type="PANTHER" id="PTHR12446">
    <property type="entry name" value="TESMIN/TSO1-RELATED"/>
    <property type="match status" value="1"/>
</dbReference>
<name>A0A2I0VET5_9ASPA</name>
<keyword evidence="6" id="KW-1185">Reference proteome</keyword>
<evidence type="ECO:0000256" key="3">
    <source>
        <dbReference type="ARBA" id="ARBA00023242"/>
    </source>
</evidence>
<dbReference type="EMBL" id="KZ503721">
    <property type="protein sequence ID" value="PKU61931.1"/>
    <property type="molecule type" value="Genomic_DNA"/>
</dbReference>
<dbReference type="GO" id="GO:0006355">
    <property type="term" value="P:regulation of DNA-templated transcription"/>
    <property type="evidence" value="ECO:0007669"/>
    <property type="project" value="TreeGrafter"/>
</dbReference>
<dbReference type="PANTHER" id="PTHR12446:SF34">
    <property type="entry name" value="PROTEIN LIN-54 HOMOLOG"/>
    <property type="match status" value="1"/>
</dbReference>
<keyword evidence="3" id="KW-0539">Nucleus</keyword>
<comment type="similarity">
    <text evidence="2">Belongs to the lin-54 family.</text>
</comment>
<protein>
    <submittedName>
        <fullName evidence="5">Protein tesmin/TSO1-like CXC 5</fullName>
    </submittedName>
</protein>
<accession>A0A2I0VET5</accession>
<evidence type="ECO:0000256" key="2">
    <source>
        <dbReference type="ARBA" id="ARBA00007267"/>
    </source>
</evidence>
<evidence type="ECO:0000313" key="6">
    <source>
        <dbReference type="Proteomes" id="UP000233837"/>
    </source>
</evidence>
<dbReference type="PROSITE" id="PS51634">
    <property type="entry name" value="CRC"/>
    <property type="match status" value="1"/>
</dbReference>
<dbReference type="InterPro" id="IPR033467">
    <property type="entry name" value="Tesmin/TSO1-like_CXC"/>
</dbReference>
<gene>
    <name evidence="5" type="primary">TCX5</name>
    <name evidence="5" type="ORF">MA16_Dca023128</name>
</gene>
<dbReference type="InterPro" id="IPR005172">
    <property type="entry name" value="CRC"/>
</dbReference>
<dbReference type="STRING" id="906689.A0A2I0VET5"/>
<dbReference type="GO" id="GO:0005634">
    <property type="term" value="C:nucleus"/>
    <property type="evidence" value="ECO:0007669"/>
    <property type="project" value="UniProtKB-SubCell"/>
</dbReference>
<feature type="domain" description="CRC" evidence="4">
    <location>
        <begin position="1"/>
        <end position="75"/>
    </location>
</feature>
<organism evidence="5 6">
    <name type="scientific">Dendrobium catenatum</name>
    <dbReference type="NCBI Taxonomy" id="906689"/>
    <lineage>
        <taxon>Eukaryota</taxon>
        <taxon>Viridiplantae</taxon>
        <taxon>Streptophyta</taxon>
        <taxon>Embryophyta</taxon>
        <taxon>Tracheophyta</taxon>
        <taxon>Spermatophyta</taxon>
        <taxon>Magnoliopsida</taxon>
        <taxon>Liliopsida</taxon>
        <taxon>Asparagales</taxon>
        <taxon>Orchidaceae</taxon>
        <taxon>Epidendroideae</taxon>
        <taxon>Malaxideae</taxon>
        <taxon>Dendrobiinae</taxon>
        <taxon>Dendrobium</taxon>
    </lineage>
</organism>
<reference evidence="5 6" key="2">
    <citation type="journal article" date="2017" name="Nature">
        <title>The Apostasia genome and the evolution of orchids.</title>
        <authorList>
            <person name="Zhang G.Q."/>
            <person name="Liu K.W."/>
            <person name="Li Z."/>
            <person name="Lohaus R."/>
            <person name="Hsiao Y.Y."/>
            <person name="Niu S.C."/>
            <person name="Wang J.Y."/>
            <person name="Lin Y.C."/>
            <person name="Xu Q."/>
            <person name="Chen L.J."/>
            <person name="Yoshida K."/>
            <person name="Fujiwara S."/>
            <person name="Wang Z.W."/>
            <person name="Zhang Y.Q."/>
            <person name="Mitsuda N."/>
            <person name="Wang M."/>
            <person name="Liu G.H."/>
            <person name="Pecoraro L."/>
            <person name="Huang H.X."/>
            <person name="Xiao X.J."/>
            <person name="Lin M."/>
            <person name="Wu X.Y."/>
            <person name="Wu W.L."/>
            <person name="Chen Y.Y."/>
            <person name="Chang S.B."/>
            <person name="Sakamoto S."/>
            <person name="Ohme-Takagi M."/>
            <person name="Yagi M."/>
            <person name="Zeng S.J."/>
            <person name="Shen C.Y."/>
            <person name="Yeh C.M."/>
            <person name="Luo Y.B."/>
            <person name="Tsai W.C."/>
            <person name="Van de Peer Y."/>
            <person name="Liu Z.J."/>
        </authorList>
    </citation>
    <scope>NUCLEOTIDE SEQUENCE [LARGE SCALE GENOMIC DNA]</scope>
    <source>
        <tissue evidence="5">The whole plant</tissue>
    </source>
</reference>
<sequence>MPRVLCSVPFMQLVPSIGKAFDACEDTGEIALAGKHNKGCHCKKSGCLKKYCECFQANILCSDNCKCMDCKNFEGSEDRKALFHGDGNAMNCMQQAANASLNRAIGPSIYASPTSKKRKSQDIFFGLSSQEQSIHRLAHCPEVLIDMKY</sequence>
<dbReference type="InterPro" id="IPR028307">
    <property type="entry name" value="Lin-54_fam"/>
</dbReference>
<dbReference type="Pfam" id="PF03638">
    <property type="entry name" value="TCR"/>
    <property type="match status" value="1"/>
</dbReference>
<proteinExistence type="inferred from homology"/>
<evidence type="ECO:0000256" key="1">
    <source>
        <dbReference type="ARBA" id="ARBA00004123"/>
    </source>
</evidence>
<evidence type="ECO:0000259" key="4">
    <source>
        <dbReference type="PROSITE" id="PS51634"/>
    </source>
</evidence>
<dbReference type="AlphaFoldDB" id="A0A2I0VET5"/>
<reference evidence="5 6" key="1">
    <citation type="journal article" date="2016" name="Sci. Rep.">
        <title>The Dendrobium catenatum Lindl. genome sequence provides insights into polysaccharide synthase, floral development and adaptive evolution.</title>
        <authorList>
            <person name="Zhang G.Q."/>
            <person name="Xu Q."/>
            <person name="Bian C."/>
            <person name="Tsai W.C."/>
            <person name="Yeh C.M."/>
            <person name="Liu K.W."/>
            <person name="Yoshida K."/>
            <person name="Zhang L.S."/>
            <person name="Chang S.B."/>
            <person name="Chen F."/>
            <person name="Shi Y."/>
            <person name="Su Y.Y."/>
            <person name="Zhang Y.Q."/>
            <person name="Chen L.J."/>
            <person name="Yin Y."/>
            <person name="Lin M."/>
            <person name="Huang H."/>
            <person name="Deng H."/>
            <person name="Wang Z.W."/>
            <person name="Zhu S.L."/>
            <person name="Zhao X."/>
            <person name="Deng C."/>
            <person name="Niu S.C."/>
            <person name="Huang J."/>
            <person name="Wang M."/>
            <person name="Liu G.H."/>
            <person name="Yang H.J."/>
            <person name="Xiao X.J."/>
            <person name="Hsiao Y.Y."/>
            <person name="Wu W.L."/>
            <person name="Chen Y.Y."/>
            <person name="Mitsuda N."/>
            <person name="Ohme-Takagi M."/>
            <person name="Luo Y.B."/>
            <person name="Van de Peer Y."/>
            <person name="Liu Z.J."/>
        </authorList>
    </citation>
    <scope>NUCLEOTIDE SEQUENCE [LARGE SCALE GENOMIC DNA]</scope>
    <source>
        <tissue evidence="5">The whole plant</tissue>
    </source>
</reference>
<dbReference type="SMART" id="SM01114">
    <property type="entry name" value="CXC"/>
    <property type="match status" value="1"/>
</dbReference>
<evidence type="ECO:0000313" key="5">
    <source>
        <dbReference type="EMBL" id="PKU61931.1"/>
    </source>
</evidence>
<comment type="subcellular location">
    <subcellularLocation>
        <location evidence="1">Nucleus</location>
    </subcellularLocation>
</comment>